<name>A0A1H1R9N1_9BRAD</name>
<dbReference type="AlphaFoldDB" id="A0A1H1R9N1"/>
<evidence type="ECO:0000256" key="1">
    <source>
        <dbReference type="SAM" id="MobiDB-lite"/>
    </source>
</evidence>
<gene>
    <name evidence="3" type="ORF">SAMN05444158_1703</name>
</gene>
<protein>
    <submittedName>
        <fullName evidence="3">Uncharacterized protein</fullName>
    </submittedName>
</protein>
<keyword evidence="2" id="KW-1133">Transmembrane helix</keyword>
<evidence type="ECO:0000313" key="4">
    <source>
        <dbReference type="Proteomes" id="UP000243904"/>
    </source>
</evidence>
<keyword evidence="2" id="KW-0812">Transmembrane</keyword>
<evidence type="ECO:0000313" key="3">
    <source>
        <dbReference type="EMBL" id="SDS32398.1"/>
    </source>
</evidence>
<dbReference type="EMBL" id="LT629750">
    <property type="protein sequence ID" value="SDS32398.1"/>
    <property type="molecule type" value="Genomic_DNA"/>
</dbReference>
<keyword evidence="4" id="KW-1185">Reference proteome</keyword>
<sequence>MIVVLVALTMSALVGLATGLVFRVWAILIIAPLIAFISAIALATRGFGFSSGVLVTVACLVVSQCAYLVGSFLVSRADMADYLADDVLDDQPGDYREPNIADEQQEERRQHPSWPPPPEA</sequence>
<dbReference type="Proteomes" id="UP000243904">
    <property type="component" value="Chromosome I"/>
</dbReference>
<feature type="transmembrane region" description="Helical" evidence="2">
    <location>
        <begin position="51"/>
        <end position="74"/>
    </location>
</feature>
<proteinExistence type="predicted"/>
<feature type="transmembrane region" description="Helical" evidence="2">
    <location>
        <begin position="27"/>
        <end position="44"/>
    </location>
</feature>
<organism evidence="3 4">
    <name type="scientific">Bradyrhizobium canariense</name>
    <dbReference type="NCBI Taxonomy" id="255045"/>
    <lineage>
        <taxon>Bacteria</taxon>
        <taxon>Pseudomonadati</taxon>
        <taxon>Pseudomonadota</taxon>
        <taxon>Alphaproteobacteria</taxon>
        <taxon>Hyphomicrobiales</taxon>
        <taxon>Nitrobacteraceae</taxon>
        <taxon>Bradyrhizobium</taxon>
    </lineage>
</organism>
<keyword evidence="2" id="KW-0472">Membrane</keyword>
<evidence type="ECO:0000256" key="2">
    <source>
        <dbReference type="SAM" id="Phobius"/>
    </source>
</evidence>
<reference evidence="4" key="1">
    <citation type="submission" date="2016-10" db="EMBL/GenBank/DDBJ databases">
        <authorList>
            <person name="Varghese N."/>
            <person name="Submissions S."/>
        </authorList>
    </citation>
    <scope>NUCLEOTIDE SEQUENCE [LARGE SCALE GENOMIC DNA]</scope>
    <source>
        <strain evidence="4">GAS369</strain>
    </source>
</reference>
<dbReference type="RefSeq" id="WP_146686921.1">
    <property type="nucleotide sequence ID" value="NZ_LT629750.1"/>
</dbReference>
<feature type="region of interest" description="Disordered" evidence="1">
    <location>
        <begin position="90"/>
        <end position="120"/>
    </location>
</feature>
<accession>A0A1H1R9N1</accession>